<comment type="similarity">
    <text evidence="2 6">Belongs to the FPP/GGPP synthase family.</text>
</comment>
<dbReference type="PANTHER" id="PTHR12001:SF69">
    <property type="entry name" value="ALL TRANS-POLYPRENYL-DIPHOSPHATE SYNTHASE PDSS1"/>
    <property type="match status" value="1"/>
</dbReference>
<organism evidence="7 8">
    <name type="scientific">Paenibacillus contaminans</name>
    <dbReference type="NCBI Taxonomy" id="450362"/>
    <lineage>
        <taxon>Bacteria</taxon>
        <taxon>Bacillati</taxon>
        <taxon>Bacillota</taxon>
        <taxon>Bacilli</taxon>
        <taxon>Bacillales</taxon>
        <taxon>Paenibacillaceae</taxon>
        <taxon>Paenibacillus</taxon>
    </lineage>
</organism>
<dbReference type="InterPro" id="IPR000092">
    <property type="entry name" value="Polyprenyl_synt"/>
</dbReference>
<name>A0A329MQP3_9BACL</name>
<evidence type="ECO:0000256" key="6">
    <source>
        <dbReference type="RuleBase" id="RU004466"/>
    </source>
</evidence>
<proteinExistence type="inferred from homology"/>
<dbReference type="SFLD" id="SFLDG01211">
    <property type="entry name" value="Competence_Regulatory_Protein"/>
    <property type="match status" value="1"/>
</dbReference>
<accession>A0A329MQP3</accession>
<comment type="cofactor">
    <cofactor evidence="1">
        <name>Mg(2+)</name>
        <dbReference type="ChEBI" id="CHEBI:18420"/>
    </cofactor>
</comment>
<evidence type="ECO:0000313" key="8">
    <source>
        <dbReference type="Proteomes" id="UP000250369"/>
    </source>
</evidence>
<dbReference type="PANTHER" id="PTHR12001">
    <property type="entry name" value="GERANYLGERANYL PYROPHOSPHATE SYNTHASE"/>
    <property type="match status" value="1"/>
</dbReference>
<dbReference type="GO" id="GO:0004659">
    <property type="term" value="F:prenyltransferase activity"/>
    <property type="evidence" value="ECO:0007669"/>
    <property type="project" value="InterPro"/>
</dbReference>
<comment type="caution">
    <text evidence="7">The sequence shown here is derived from an EMBL/GenBank/DDBJ whole genome shotgun (WGS) entry which is preliminary data.</text>
</comment>
<dbReference type="GO" id="GO:0008299">
    <property type="term" value="P:isoprenoid biosynthetic process"/>
    <property type="evidence" value="ECO:0007669"/>
    <property type="project" value="InterPro"/>
</dbReference>
<keyword evidence="8" id="KW-1185">Reference proteome</keyword>
<evidence type="ECO:0000256" key="4">
    <source>
        <dbReference type="ARBA" id="ARBA00022723"/>
    </source>
</evidence>
<protein>
    <recommendedName>
        <fullName evidence="9">Polyprenyl synthetase</fullName>
    </recommendedName>
</protein>
<dbReference type="CDD" id="cd00867">
    <property type="entry name" value="Trans_IPPS"/>
    <property type="match status" value="1"/>
</dbReference>
<sequence length="310" mass="34701">MNEAVHAQLNELVDELVDVPEFNHLLKTFIRDKAGERSNWGNITESTHRMLGGNSPHIQRYAALTEMLILSLDIADDLQDRDNDTKTWCQCPQELALNAVLAFLAGAFAEIGRLGGETIGGGPDAGQIASIVMRSVNGQYRDLAVTAETEEAYIAMVADKSGSLLRLACCMGYSGLKLPKETVDQLDELAIYLGIIAQIDNDLNDLLRFDTKNDVFQRKRTLPVFYLLEDDDESFPYLRQYYGGELSQEDFIVHKQACIRYIENSGCVEYSRIIQQLYMKKAEALLAGIDAVSPWKEKFMEANFIPVTTA</sequence>
<dbReference type="OrthoDB" id="1792811at2"/>
<dbReference type="Pfam" id="PF00348">
    <property type="entry name" value="polyprenyl_synt"/>
    <property type="match status" value="1"/>
</dbReference>
<gene>
    <name evidence="7" type="ORF">DQG23_08660</name>
</gene>
<dbReference type="SFLD" id="SFLDS00005">
    <property type="entry name" value="Isoprenoid_Synthase_Type_I"/>
    <property type="match status" value="1"/>
</dbReference>
<dbReference type="Proteomes" id="UP000250369">
    <property type="component" value="Unassembled WGS sequence"/>
</dbReference>
<evidence type="ECO:0000313" key="7">
    <source>
        <dbReference type="EMBL" id="RAV22094.1"/>
    </source>
</evidence>
<keyword evidence="5" id="KW-0460">Magnesium</keyword>
<keyword evidence="3 6" id="KW-0808">Transferase</keyword>
<dbReference type="AlphaFoldDB" id="A0A329MQP3"/>
<keyword evidence="4" id="KW-0479">Metal-binding</keyword>
<evidence type="ECO:0000256" key="5">
    <source>
        <dbReference type="ARBA" id="ARBA00022842"/>
    </source>
</evidence>
<dbReference type="InterPro" id="IPR008949">
    <property type="entry name" value="Isoprenoid_synthase_dom_sf"/>
</dbReference>
<evidence type="ECO:0000256" key="3">
    <source>
        <dbReference type="ARBA" id="ARBA00022679"/>
    </source>
</evidence>
<dbReference type="GO" id="GO:0046872">
    <property type="term" value="F:metal ion binding"/>
    <property type="evidence" value="ECO:0007669"/>
    <property type="project" value="UniProtKB-KW"/>
</dbReference>
<dbReference type="InterPro" id="IPR033965">
    <property type="entry name" value="ComQ"/>
</dbReference>
<evidence type="ECO:0008006" key="9">
    <source>
        <dbReference type="Google" id="ProtNLM"/>
    </source>
</evidence>
<evidence type="ECO:0000256" key="1">
    <source>
        <dbReference type="ARBA" id="ARBA00001946"/>
    </source>
</evidence>
<evidence type="ECO:0000256" key="2">
    <source>
        <dbReference type="ARBA" id="ARBA00006706"/>
    </source>
</evidence>
<reference evidence="7 8" key="1">
    <citation type="journal article" date="2009" name="Int. J. Syst. Evol. Microbiol.">
        <title>Paenibacillus contaminans sp. nov., isolated from a contaminated laboratory plate.</title>
        <authorList>
            <person name="Chou J.H."/>
            <person name="Lee J.H."/>
            <person name="Lin M.C."/>
            <person name="Chang P.S."/>
            <person name="Arun A.B."/>
            <person name="Young C.C."/>
            <person name="Chen W.M."/>
        </authorList>
    </citation>
    <scope>NUCLEOTIDE SEQUENCE [LARGE SCALE GENOMIC DNA]</scope>
    <source>
        <strain evidence="7 8">CKOBP-6</strain>
    </source>
</reference>
<dbReference type="RefSeq" id="WP_113030403.1">
    <property type="nucleotide sequence ID" value="NZ_QMFB01000003.1"/>
</dbReference>
<dbReference type="SUPFAM" id="SSF48576">
    <property type="entry name" value="Terpenoid synthases"/>
    <property type="match status" value="1"/>
</dbReference>
<dbReference type="Gene3D" id="1.10.600.10">
    <property type="entry name" value="Farnesyl Diphosphate Synthase"/>
    <property type="match status" value="1"/>
</dbReference>
<dbReference type="EMBL" id="QMFB01000003">
    <property type="protein sequence ID" value="RAV22094.1"/>
    <property type="molecule type" value="Genomic_DNA"/>
</dbReference>